<dbReference type="InterPro" id="IPR010982">
    <property type="entry name" value="Lambda_DNA-bd_dom_sf"/>
</dbReference>
<proteinExistence type="predicted"/>
<sequence>MIDPPVPTPRPERARLIDIAREVGVTKSVVSRVLNDDPTLTVRPETRRRIWAVAQRLGYRAHAGARALAGAETRALALLIPDLGNPVYSRIIRGAYRRAREHGYVVLLAEDTTDDAADEAFPELVEAGRVDGLLIASARPDHQLLASPRLSRVPHVFVNREVPGSGRNVGMDLPAASATAVRHLHALGHRRIGLVSGPEELQPARARAAGFVAAMRELGLDPGGIARGSFDERGGAGAAQELLRGVPDLTALYTSTLGQAVGTLHAVRSLGLRIPDDVSVVAYDDLPLADHLDPPLTTIGMPLLELGAAAVDAVLRQLGGEPPADVVVPTRPVVVERRSTARPAGRQEVAGGEPGPPRSAATGRSRARPRPPR</sequence>
<evidence type="ECO:0000259" key="6">
    <source>
        <dbReference type="PROSITE" id="PS50932"/>
    </source>
</evidence>
<evidence type="ECO:0000256" key="4">
    <source>
        <dbReference type="ARBA" id="ARBA00023163"/>
    </source>
</evidence>
<keyword evidence="8" id="KW-1185">Reference proteome</keyword>
<keyword evidence="4" id="KW-0804">Transcription</keyword>
<evidence type="ECO:0000313" key="8">
    <source>
        <dbReference type="Proteomes" id="UP001165283"/>
    </source>
</evidence>
<dbReference type="Gene3D" id="1.10.260.40">
    <property type="entry name" value="lambda repressor-like DNA-binding domains"/>
    <property type="match status" value="1"/>
</dbReference>
<dbReference type="CDD" id="cd06267">
    <property type="entry name" value="PBP1_LacI_sugar_binding-like"/>
    <property type="match status" value="1"/>
</dbReference>
<dbReference type="Proteomes" id="UP001165283">
    <property type="component" value="Unassembled WGS sequence"/>
</dbReference>
<feature type="region of interest" description="Disordered" evidence="5">
    <location>
        <begin position="331"/>
        <end position="373"/>
    </location>
</feature>
<dbReference type="Pfam" id="PF13377">
    <property type="entry name" value="Peripla_BP_3"/>
    <property type="match status" value="1"/>
</dbReference>
<dbReference type="PANTHER" id="PTHR30146:SF148">
    <property type="entry name" value="HTH-TYPE TRANSCRIPTIONAL REPRESSOR PURR-RELATED"/>
    <property type="match status" value="1"/>
</dbReference>
<dbReference type="CDD" id="cd01392">
    <property type="entry name" value="HTH_LacI"/>
    <property type="match status" value="1"/>
</dbReference>
<accession>A0ABT1A7N8</accession>
<name>A0ABT1A7N8_9PSEU</name>
<dbReference type="PANTHER" id="PTHR30146">
    <property type="entry name" value="LACI-RELATED TRANSCRIPTIONAL REPRESSOR"/>
    <property type="match status" value="1"/>
</dbReference>
<dbReference type="PROSITE" id="PS50932">
    <property type="entry name" value="HTH_LACI_2"/>
    <property type="match status" value="1"/>
</dbReference>
<dbReference type="InterPro" id="IPR028082">
    <property type="entry name" value="Peripla_BP_I"/>
</dbReference>
<evidence type="ECO:0000256" key="1">
    <source>
        <dbReference type="ARBA" id="ARBA00022491"/>
    </source>
</evidence>
<feature type="domain" description="HTH lacI-type" evidence="6">
    <location>
        <begin position="14"/>
        <end position="70"/>
    </location>
</feature>
<dbReference type="SUPFAM" id="SSF47413">
    <property type="entry name" value="lambda repressor-like DNA-binding domains"/>
    <property type="match status" value="1"/>
</dbReference>
<dbReference type="Gene3D" id="3.40.50.2300">
    <property type="match status" value="2"/>
</dbReference>
<keyword evidence="2" id="KW-0805">Transcription regulation</keyword>
<evidence type="ECO:0000256" key="3">
    <source>
        <dbReference type="ARBA" id="ARBA00023125"/>
    </source>
</evidence>
<evidence type="ECO:0000256" key="2">
    <source>
        <dbReference type="ARBA" id="ARBA00023015"/>
    </source>
</evidence>
<evidence type="ECO:0000313" key="7">
    <source>
        <dbReference type="EMBL" id="MCO1659032.1"/>
    </source>
</evidence>
<dbReference type="GO" id="GO:0003677">
    <property type="term" value="F:DNA binding"/>
    <property type="evidence" value="ECO:0007669"/>
    <property type="project" value="UniProtKB-KW"/>
</dbReference>
<organism evidence="7 8">
    <name type="scientific">Pseudonocardia humida</name>
    <dbReference type="NCBI Taxonomy" id="2800819"/>
    <lineage>
        <taxon>Bacteria</taxon>
        <taxon>Bacillati</taxon>
        <taxon>Actinomycetota</taxon>
        <taxon>Actinomycetes</taxon>
        <taxon>Pseudonocardiales</taxon>
        <taxon>Pseudonocardiaceae</taxon>
        <taxon>Pseudonocardia</taxon>
    </lineage>
</organism>
<reference evidence="7" key="1">
    <citation type="submission" date="2021-04" db="EMBL/GenBank/DDBJ databases">
        <title>Pseudonocardia sp. nov., isolated from sandy soil of mangrove forest.</title>
        <authorList>
            <person name="Zan Z."/>
            <person name="Huang R."/>
            <person name="Liu W."/>
        </authorList>
    </citation>
    <scope>NUCLEOTIDE SEQUENCE</scope>
    <source>
        <strain evidence="7">S2-4</strain>
    </source>
</reference>
<protein>
    <submittedName>
        <fullName evidence="7">LacI family DNA-binding transcriptional regulator</fullName>
    </submittedName>
</protein>
<gene>
    <name evidence="7" type="ORF">KDL28_28580</name>
</gene>
<dbReference type="RefSeq" id="WP_252443611.1">
    <property type="nucleotide sequence ID" value="NZ_JAGSOV010000061.1"/>
</dbReference>
<dbReference type="Pfam" id="PF00356">
    <property type="entry name" value="LacI"/>
    <property type="match status" value="1"/>
</dbReference>
<comment type="caution">
    <text evidence="7">The sequence shown here is derived from an EMBL/GenBank/DDBJ whole genome shotgun (WGS) entry which is preliminary data.</text>
</comment>
<evidence type="ECO:0000256" key="5">
    <source>
        <dbReference type="SAM" id="MobiDB-lite"/>
    </source>
</evidence>
<dbReference type="EMBL" id="JAGSOV010000061">
    <property type="protein sequence ID" value="MCO1659032.1"/>
    <property type="molecule type" value="Genomic_DNA"/>
</dbReference>
<dbReference type="InterPro" id="IPR046335">
    <property type="entry name" value="LacI/GalR-like_sensor"/>
</dbReference>
<dbReference type="SUPFAM" id="SSF53822">
    <property type="entry name" value="Periplasmic binding protein-like I"/>
    <property type="match status" value="1"/>
</dbReference>
<keyword evidence="1" id="KW-0678">Repressor</keyword>
<keyword evidence="3 7" id="KW-0238">DNA-binding</keyword>
<dbReference type="InterPro" id="IPR000843">
    <property type="entry name" value="HTH_LacI"/>
</dbReference>
<dbReference type="SMART" id="SM00354">
    <property type="entry name" value="HTH_LACI"/>
    <property type="match status" value="1"/>
</dbReference>